<dbReference type="AlphaFoldDB" id="A0AAP0X6M5"/>
<dbReference type="PROSITE" id="PS00360">
    <property type="entry name" value="RIBOSOMAL_S9"/>
    <property type="match status" value="1"/>
</dbReference>
<dbReference type="GO" id="GO:0022627">
    <property type="term" value="C:cytosolic small ribosomal subunit"/>
    <property type="evidence" value="ECO:0007669"/>
    <property type="project" value="TreeGrafter"/>
</dbReference>
<dbReference type="FunFam" id="3.30.230.10:FF:000034">
    <property type="entry name" value="30S ribosomal protein S9"/>
    <property type="match status" value="1"/>
</dbReference>
<evidence type="ECO:0000313" key="7">
    <source>
        <dbReference type="Proteomes" id="UP001415857"/>
    </source>
</evidence>
<evidence type="ECO:0000256" key="1">
    <source>
        <dbReference type="ARBA" id="ARBA00005251"/>
    </source>
</evidence>
<organism evidence="6 7">
    <name type="scientific">Liquidambar formosana</name>
    <name type="common">Formosan gum</name>
    <dbReference type="NCBI Taxonomy" id="63359"/>
    <lineage>
        <taxon>Eukaryota</taxon>
        <taxon>Viridiplantae</taxon>
        <taxon>Streptophyta</taxon>
        <taxon>Embryophyta</taxon>
        <taxon>Tracheophyta</taxon>
        <taxon>Spermatophyta</taxon>
        <taxon>Magnoliopsida</taxon>
        <taxon>eudicotyledons</taxon>
        <taxon>Gunneridae</taxon>
        <taxon>Pentapetalae</taxon>
        <taxon>Saxifragales</taxon>
        <taxon>Altingiaceae</taxon>
        <taxon>Liquidambar</taxon>
    </lineage>
</organism>
<comment type="similarity">
    <text evidence="1 4">Belongs to the universal ribosomal protein uS9 family.</text>
</comment>
<dbReference type="InterPro" id="IPR020574">
    <property type="entry name" value="Ribosomal_uS9_CS"/>
</dbReference>
<feature type="compositionally biased region" description="Basic and acidic residues" evidence="5">
    <location>
        <begin position="179"/>
        <end position="189"/>
    </location>
</feature>
<dbReference type="Gene3D" id="3.30.230.10">
    <property type="match status" value="1"/>
</dbReference>
<evidence type="ECO:0000313" key="6">
    <source>
        <dbReference type="EMBL" id="KAK9291652.1"/>
    </source>
</evidence>
<dbReference type="GO" id="GO:0003735">
    <property type="term" value="F:structural constituent of ribosome"/>
    <property type="evidence" value="ECO:0007669"/>
    <property type="project" value="InterPro"/>
</dbReference>
<accession>A0AAP0X6M5</accession>
<keyword evidence="7" id="KW-1185">Reference proteome</keyword>
<dbReference type="PANTHER" id="PTHR21569">
    <property type="entry name" value="RIBOSOMAL PROTEIN S9"/>
    <property type="match status" value="1"/>
</dbReference>
<protein>
    <recommendedName>
        <fullName evidence="8">Ribosomal protein S9</fullName>
    </recommendedName>
</protein>
<dbReference type="GO" id="GO:0003723">
    <property type="term" value="F:RNA binding"/>
    <property type="evidence" value="ECO:0007669"/>
    <property type="project" value="TreeGrafter"/>
</dbReference>
<dbReference type="HAMAP" id="MF_00532_B">
    <property type="entry name" value="Ribosomal_uS9_B"/>
    <property type="match status" value="1"/>
</dbReference>
<dbReference type="NCBIfam" id="NF001099">
    <property type="entry name" value="PRK00132.1"/>
    <property type="match status" value="1"/>
</dbReference>
<dbReference type="GO" id="GO:0006412">
    <property type="term" value="P:translation"/>
    <property type="evidence" value="ECO:0007669"/>
    <property type="project" value="InterPro"/>
</dbReference>
<evidence type="ECO:0000256" key="5">
    <source>
        <dbReference type="SAM" id="MobiDB-lite"/>
    </source>
</evidence>
<evidence type="ECO:0008006" key="8">
    <source>
        <dbReference type="Google" id="ProtNLM"/>
    </source>
</evidence>
<dbReference type="SUPFAM" id="SSF54211">
    <property type="entry name" value="Ribosomal protein S5 domain 2-like"/>
    <property type="match status" value="1"/>
</dbReference>
<dbReference type="InterPro" id="IPR023035">
    <property type="entry name" value="Ribosomal_uS9_bac/plastid"/>
</dbReference>
<dbReference type="Pfam" id="PF00380">
    <property type="entry name" value="Ribosomal_S9"/>
    <property type="match status" value="1"/>
</dbReference>
<dbReference type="InterPro" id="IPR020568">
    <property type="entry name" value="Ribosomal_Su5_D2-typ_SF"/>
</dbReference>
<dbReference type="Proteomes" id="UP001415857">
    <property type="component" value="Unassembled WGS sequence"/>
</dbReference>
<name>A0AAP0X6M5_LIQFO</name>
<dbReference type="InterPro" id="IPR000754">
    <property type="entry name" value="Ribosomal_uS9"/>
</dbReference>
<dbReference type="InterPro" id="IPR014721">
    <property type="entry name" value="Ribsml_uS5_D2-typ_fold_subgr"/>
</dbReference>
<feature type="region of interest" description="Disordered" evidence="5">
    <location>
        <begin position="169"/>
        <end position="189"/>
    </location>
</feature>
<gene>
    <name evidence="6" type="ORF">L1049_019601</name>
</gene>
<reference evidence="6 7" key="1">
    <citation type="journal article" date="2024" name="Plant J.">
        <title>Genome sequences and population genomics reveal climatic adaptation and genomic divergence between two closely related sweetgum species.</title>
        <authorList>
            <person name="Xu W.Q."/>
            <person name="Ren C.Q."/>
            <person name="Zhang X.Y."/>
            <person name="Comes H.P."/>
            <person name="Liu X.H."/>
            <person name="Li Y.G."/>
            <person name="Kettle C.J."/>
            <person name="Jalonen R."/>
            <person name="Gaisberger H."/>
            <person name="Ma Y.Z."/>
            <person name="Qiu Y.X."/>
        </authorList>
    </citation>
    <scope>NUCLEOTIDE SEQUENCE [LARGE SCALE GENOMIC DNA]</scope>
    <source>
        <strain evidence="6">Hangzhou</strain>
    </source>
</reference>
<feature type="compositionally biased region" description="Polar residues" evidence="5">
    <location>
        <begin position="61"/>
        <end position="70"/>
    </location>
</feature>
<feature type="compositionally biased region" description="Low complexity" evidence="5">
    <location>
        <begin position="32"/>
        <end position="43"/>
    </location>
</feature>
<dbReference type="EMBL" id="JBBPBK010000001">
    <property type="protein sequence ID" value="KAK9291652.1"/>
    <property type="molecule type" value="Genomic_DNA"/>
</dbReference>
<dbReference type="PANTHER" id="PTHR21569:SF1">
    <property type="entry name" value="SMALL RIBOSOMAL SUBUNIT PROTEIN US9M"/>
    <property type="match status" value="1"/>
</dbReference>
<comment type="caution">
    <text evidence="6">The sequence shown here is derived from an EMBL/GenBank/DDBJ whole genome shotgun (WGS) entry which is preliminary data.</text>
</comment>
<proteinExistence type="inferred from homology"/>
<keyword evidence="2 4" id="KW-0689">Ribosomal protein</keyword>
<sequence>MLSRFLSKPSNFRLLTLISSKSHSYPPPHPPLSSQNPNSNPLLEFSRLFSTNNNNNNNNNSKDQSTSSFWKLSEENDGKSDPLFGEDAGDLAGITDGYGGDSKAAGGDEEPWTKKGGDENDVFEGIGNEFESKEGGGGVDEWATGEGYEPWSLVEEEKVDGVFDIRERVGDIGGGRSESGVERESREEEQRLEKEEKELSAVIEGPNRAFGDLIAASGITDAMLDSLIALKDLEGVDGLPPLREIEDMRYEKNTRKSTRAEIERQKQEEVAKARVRQVDDKGRAYGTGRRKCSIARVWIQPGDGKFLVNDKQFDVYFPMLDHRAALLRPFSETKTLGLWDVTCTVKGGGFTGQVGAIQLGISRALQNWEPGLRPPLKAVGFLTRDPRVVERKKPGKAKARKSFQWVKR</sequence>
<keyword evidence="3 4" id="KW-0687">Ribonucleoprotein</keyword>
<evidence type="ECO:0000256" key="2">
    <source>
        <dbReference type="ARBA" id="ARBA00022980"/>
    </source>
</evidence>
<evidence type="ECO:0000256" key="4">
    <source>
        <dbReference type="RuleBase" id="RU003815"/>
    </source>
</evidence>
<feature type="region of interest" description="Disordered" evidence="5">
    <location>
        <begin position="23"/>
        <end position="120"/>
    </location>
</feature>
<evidence type="ECO:0000256" key="3">
    <source>
        <dbReference type="ARBA" id="ARBA00023274"/>
    </source>
</evidence>